<dbReference type="Pfam" id="PF25952">
    <property type="entry name" value="DUF7990"/>
    <property type="match status" value="1"/>
</dbReference>
<gene>
    <name evidence="1" type="ORF">LY60_02628</name>
</gene>
<keyword evidence="2" id="KW-1185">Reference proteome</keyword>
<sequence>MDKDKLKDILENIRLFFGAATDFNRKSRSMLFKEAHNEMDEFILLCFGDILGIPIPTTYYSLELLPLIADDLDGWQQRMINRLYVWEEKWSDYGFDV</sequence>
<dbReference type="AlphaFoldDB" id="A0A562J7D1"/>
<evidence type="ECO:0000313" key="1">
    <source>
        <dbReference type="EMBL" id="TWH79099.1"/>
    </source>
</evidence>
<protein>
    <submittedName>
        <fullName evidence="1">Uncharacterized protein</fullName>
    </submittedName>
</protein>
<dbReference type="EMBL" id="VLKH01000007">
    <property type="protein sequence ID" value="TWH79099.1"/>
    <property type="molecule type" value="Genomic_DNA"/>
</dbReference>
<comment type="caution">
    <text evidence="1">The sequence shown here is derived from an EMBL/GenBank/DDBJ whole genome shotgun (WGS) entry which is preliminary data.</text>
</comment>
<organism evidence="1 2">
    <name type="scientific">Sedimentibacter saalensis</name>
    <dbReference type="NCBI Taxonomy" id="130788"/>
    <lineage>
        <taxon>Bacteria</taxon>
        <taxon>Bacillati</taxon>
        <taxon>Bacillota</taxon>
        <taxon>Tissierellia</taxon>
        <taxon>Sedimentibacter</taxon>
    </lineage>
</organism>
<reference evidence="1 2" key="1">
    <citation type="submission" date="2019-07" db="EMBL/GenBank/DDBJ databases">
        <title>Genomic Encyclopedia of Type Strains, Phase I: the one thousand microbial genomes (KMG-I) project.</title>
        <authorList>
            <person name="Kyrpides N."/>
        </authorList>
    </citation>
    <scope>NUCLEOTIDE SEQUENCE [LARGE SCALE GENOMIC DNA]</scope>
    <source>
        <strain evidence="1 2">DSM 13558</strain>
    </source>
</reference>
<dbReference type="RefSeq" id="WP_145084437.1">
    <property type="nucleotide sequence ID" value="NZ_VLKH01000007.1"/>
</dbReference>
<proteinExistence type="predicted"/>
<evidence type="ECO:0000313" key="2">
    <source>
        <dbReference type="Proteomes" id="UP000315343"/>
    </source>
</evidence>
<name>A0A562J7D1_9FIRM</name>
<accession>A0A562J7D1</accession>
<dbReference type="Proteomes" id="UP000315343">
    <property type="component" value="Unassembled WGS sequence"/>
</dbReference>
<dbReference type="InterPro" id="IPR058303">
    <property type="entry name" value="DUF7990"/>
</dbReference>
<dbReference type="OrthoDB" id="5358049at2"/>